<dbReference type="RefSeq" id="WP_176793886.1">
    <property type="nucleotide sequence ID" value="NZ_FNAP01000024.1"/>
</dbReference>
<reference evidence="2 3" key="1">
    <citation type="submission" date="2016-10" db="EMBL/GenBank/DDBJ databases">
        <authorList>
            <person name="de Groot N.N."/>
        </authorList>
    </citation>
    <scope>NUCLEOTIDE SEQUENCE [LARGE SCALE GENOMIC DNA]</scope>
    <source>
        <strain evidence="2 3">ATCC 700224</strain>
    </source>
</reference>
<evidence type="ECO:0000256" key="1">
    <source>
        <dbReference type="SAM" id="Phobius"/>
    </source>
</evidence>
<protein>
    <submittedName>
        <fullName evidence="2">Uncharacterized protein</fullName>
    </submittedName>
</protein>
<accession>A0A1G7HQQ6</accession>
<keyword evidence="1" id="KW-0812">Transmembrane</keyword>
<dbReference type="EMBL" id="FNAP01000024">
    <property type="protein sequence ID" value="SDF02349.1"/>
    <property type="molecule type" value="Genomic_DNA"/>
</dbReference>
<dbReference type="STRING" id="69960.SAMN05421720_1242"/>
<dbReference type="AlphaFoldDB" id="A0A1G7HQQ6"/>
<feature type="transmembrane region" description="Helical" evidence="1">
    <location>
        <begin position="6"/>
        <end position="25"/>
    </location>
</feature>
<sequence>MSRTFLLIVIVALAVVAAVTGYFYYQERQSGVDIKIDGSGVSIESN</sequence>
<dbReference type="Proteomes" id="UP000199412">
    <property type="component" value="Unassembled WGS sequence"/>
</dbReference>
<gene>
    <name evidence="2" type="ORF">SAMN05421720_1242</name>
</gene>
<keyword evidence="1" id="KW-0472">Membrane</keyword>
<evidence type="ECO:0000313" key="2">
    <source>
        <dbReference type="EMBL" id="SDF02349.1"/>
    </source>
</evidence>
<proteinExistence type="predicted"/>
<keyword evidence="3" id="KW-1185">Reference proteome</keyword>
<organism evidence="2 3">
    <name type="scientific">Rhodospira trueperi</name>
    <dbReference type="NCBI Taxonomy" id="69960"/>
    <lineage>
        <taxon>Bacteria</taxon>
        <taxon>Pseudomonadati</taxon>
        <taxon>Pseudomonadota</taxon>
        <taxon>Alphaproteobacteria</taxon>
        <taxon>Rhodospirillales</taxon>
        <taxon>Rhodospirillaceae</taxon>
        <taxon>Rhodospira</taxon>
    </lineage>
</organism>
<keyword evidence="1" id="KW-1133">Transmembrane helix</keyword>
<name>A0A1G7HQQ6_9PROT</name>
<evidence type="ECO:0000313" key="3">
    <source>
        <dbReference type="Proteomes" id="UP000199412"/>
    </source>
</evidence>